<feature type="region of interest" description="Disordered" evidence="1">
    <location>
        <begin position="1"/>
        <end position="73"/>
    </location>
</feature>
<protein>
    <submittedName>
        <fullName evidence="2">Uncharacterized protein</fullName>
    </submittedName>
</protein>
<organism evidence="2 3">
    <name type="scientific">Prorocentrum cordatum</name>
    <dbReference type="NCBI Taxonomy" id="2364126"/>
    <lineage>
        <taxon>Eukaryota</taxon>
        <taxon>Sar</taxon>
        <taxon>Alveolata</taxon>
        <taxon>Dinophyceae</taxon>
        <taxon>Prorocentrales</taxon>
        <taxon>Prorocentraceae</taxon>
        <taxon>Prorocentrum</taxon>
    </lineage>
</organism>
<dbReference type="EMBL" id="CAUYUJ010015590">
    <property type="protein sequence ID" value="CAK0855952.1"/>
    <property type="molecule type" value="Genomic_DNA"/>
</dbReference>
<gene>
    <name evidence="2" type="ORF">PCOR1329_LOCUS46465</name>
</gene>
<reference evidence="2" key="1">
    <citation type="submission" date="2023-10" db="EMBL/GenBank/DDBJ databases">
        <authorList>
            <person name="Chen Y."/>
            <person name="Shah S."/>
            <person name="Dougan E. K."/>
            <person name="Thang M."/>
            <person name="Chan C."/>
        </authorList>
    </citation>
    <scope>NUCLEOTIDE SEQUENCE [LARGE SCALE GENOMIC DNA]</scope>
</reference>
<name>A0ABN9UB24_9DINO</name>
<keyword evidence="3" id="KW-1185">Reference proteome</keyword>
<evidence type="ECO:0000256" key="1">
    <source>
        <dbReference type="SAM" id="MobiDB-lite"/>
    </source>
</evidence>
<sequence length="331" mass="36384">MLGPSATRTPTAWSATRRWPTSSWRERARHQGQLHGQHVRQVPRALHARRGRLGRLPRRPPGHRGQPSSDAERRGALQLLGVLRGHGRGLLAARGLPRQPAPPRHVGQQGPECVDTVLANWRETAATVTGKGYKYLTTPLIADDNLEYAEKFIDAACGCSGDPQGCECTEAACGCPAFVGFHFYAFDCQPEESGGYRKFQAKLDYVARLMDQYDFLKGAIINEVGMLNCAAPSDEMPICVENSGRFPASAQEDHACPDDGLADYITRLFQLVANATAKDGRGVVKGFSWFNMNMAGGTYNLQLFNKDGTVNAAGNAYMQSCERWGEQQKKR</sequence>
<comment type="caution">
    <text evidence="2">The sequence shown here is derived from an EMBL/GenBank/DDBJ whole genome shotgun (WGS) entry which is preliminary data.</text>
</comment>
<accession>A0ABN9UB24</accession>
<feature type="compositionally biased region" description="Polar residues" evidence="1">
    <location>
        <begin position="1"/>
        <end position="23"/>
    </location>
</feature>
<evidence type="ECO:0000313" key="2">
    <source>
        <dbReference type="EMBL" id="CAK0855952.1"/>
    </source>
</evidence>
<dbReference type="Proteomes" id="UP001189429">
    <property type="component" value="Unassembled WGS sequence"/>
</dbReference>
<feature type="compositionally biased region" description="Basic residues" evidence="1">
    <location>
        <begin position="46"/>
        <end position="62"/>
    </location>
</feature>
<evidence type="ECO:0000313" key="3">
    <source>
        <dbReference type="Proteomes" id="UP001189429"/>
    </source>
</evidence>
<proteinExistence type="predicted"/>